<proteinExistence type="inferred from homology"/>
<evidence type="ECO:0000313" key="8">
    <source>
        <dbReference type="Proteomes" id="UP000002051"/>
    </source>
</evidence>
<sequence>MASSRVVGLFSIVLICITIAQGRKALNTNNEFSASSLVNNDDGICKSMVETQGYTCEEHKVTTSDGFILSIQRLPTRRSGEKANKPTVLIQHGLFQDAVVWLWNSPDESLAFILADNGFDVWIVNDRASRYSSHTSLTPNDQAYWEWSWEELANNDLPATVQYVYDHTGQKMHFVGDSQGSLMAFVAFSQGNLLNMTRSAAMLSPIAHMGRINSDATRLAAKLFLANYAYWLGIRQFLPNAAEGLMFLKHICDILGLDCVNLLTPFTGPNCCINSSRIDYYLEHEPQPTSTKNLIHYSQMIRTDTIARYDYGLLENLRRYGRVHPPNYELFAIPKDFHLFLGMGRLDMLADVEDVKFLLSYEFKNHDPNNLVQVLKENYAHADFIMSVTAKQDVYDPMIDFFNKQ</sequence>
<evidence type="ECO:0000256" key="1">
    <source>
        <dbReference type="ARBA" id="ARBA00010701"/>
    </source>
</evidence>
<dbReference type="Pfam" id="PF04083">
    <property type="entry name" value="Abhydro_lipase"/>
    <property type="match status" value="1"/>
</dbReference>
<name>G7KTB4_MEDTR</name>
<keyword evidence="8" id="KW-1185">Reference proteome</keyword>
<dbReference type="GO" id="GO:0006629">
    <property type="term" value="P:lipid metabolic process"/>
    <property type="evidence" value="ECO:0000318"/>
    <property type="project" value="GO_Central"/>
</dbReference>
<dbReference type="Proteomes" id="UP000002051">
    <property type="component" value="Unassembled WGS sequence"/>
</dbReference>
<accession>G7KTB4</accession>
<keyword evidence="2" id="KW-0378">Hydrolase</keyword>
<dbReference type="InterPro" id="IPR025483">
    <property type="entry name" value="Lipase_euk"/>
</dbReference>
<feature type="active site" description="Charge relay system" evidence="3">
    <location>
        <position position="347"/>
    </location>
</feature>
<dbReference type="InterPro" id="IPR006693">
    <property type="entry name" value="AB_hydrolase_lipase"/>
</dbReference>
<keyword evidence="2" id="KW-0443">Lipid metabolism</keyword>
<dbReference type="HOGENOM" id="CLU_010974_1_1_1"/>
<dbReference type="AlphaFoldDB" id="G7KTB4"/>
<organism evidence="6 8">
    <name type="scientific">Medicago truncatula</name>
    <name type="common">Barrel medic</name>
    <name type="synonym">Medicago tribuloides</name>
    <dbReference type="NCBI Taxonomy" id="3880"/>
    <lineage>
        <taxon>Eukaryota</taxon>
        <taxon>Viridiplantae</taxon>
        <taxon>Streptophyta</taxon>
        <taxon>Embryophyta</taxon>
        <taxon>Tracheophyta</taxon>
        <taxon>Spermatophyta</taxon>
        <taxon>Magnoliopsida</taxon>
        <taxon>eudicotyledons</taxon>
        <taxon>Gunneridae</taxon>
        <taxon>Pentapetalae</taxon>
        <taxon>rosids</taxon>
        <taxon>fabids</taxon>
        <taxon>Fabales</taxon>
        <taxon>Fabaceae</taxon>
        <taxon>Papilionoideae</taxon>
        <taxon>50 kb inversion clade</taxon>
        <taxon>NPAAA clade</taxon>
        <taxon>Hologalegina</taxon>
        <taxon>IRL clade</taxon>
        <taxon>Trifolieae</taxon>
        <taxon>Medicago</taxon>
    </lineage>
</organism>
<evidence type="ECO:0000256" key="3">
    <source>
        <dbReference type="PIRSR" id="PIRSR000862-1"/>
    </source>
</evidence>
<dbReference type="PIRSF" id="PIRSF000862">
    <property type="entry name" value="Steryl_ester_lip"/>
    <property type="match status" value="1"/>
</dbReference>
<gene>
    <name evidence="6" type="ordered locus">MTR_7g081060</name>
</gene>
<feature type="signal peptide" evidence="4">
    <location>
        <begin position="1"/>
        <end position="22"/>
    </location>
</feature>
<dbReference type="Gene3D" id="3.40.50.1820">
    <property type="entry name" value="alpha/beta hydrolase"/>
    <property type="match status" value="1"/>
</dbReference>
<feature type="active site" description="Charge relay system" evidence="3">
    <location>
        <position position="381"/>
    </location>
</feature>
<dbReference type="PANTHER" id="PTHR11005">
    <property type="entry name" value="LYSOSOMAL ACID LIPASE-RELATED"/>
    <property type="match status" value="1"/>
</dbReference>
<dbReference type="STRING" id="3880.G7KTB4"/>
<evidence type="ECO:0000259" key="5">
    <source>
        <dbReference type="Pfam" id="PF04083"/>
    </source>
</evidence>
<comment type="similarity">
    <text evidence="1 2">Belongs to the AB hydrolase superfamily. Lipase family.</text>
</comment>
<dbReference type="OMA" id="LCVFINR"/>
<feature type="domain" description="Partial AB-hydrolase lipase" evidence="5">
    <location>
        <begin position="47"/>
        <end position="104"/>
    </location>
</feature>
<reference evidence="6 8" key="1">
    <citation type="journal article" date="2011" name="Nature">
        <title>The Medicago genome provides insight into the evolution of rhizobial symbioses.</title>
        <authorList>
            <person name="Young N.D."/>
            <person name="Debelle F."/>
            <person name="Oldroyd G.E."/>
            <person name="Geurts R."/>
            <person name="Cannon S.B."/>
            <person name="Udvardi M.K."/>
            <person name="Benedito V.A."/>
            <person name="Mayer K.F."/>
            <person name="Gouzy J."/>
            <person name="Schoof H."/>
            <person name="Van de Peer Y."/>
            <person name="Proost S."/>
            <person name="Cook D.R."/>
            <person name="Meyers B.C."/>
            <person name="Spannagl M."/>
            <person name="Cheung F."/>
            <person name="De Mita S."/>
            <person name="Krishnakumar V."/>
            <person name="Gundlach H."/>
            <person name="Zhou S."/>
            <person name="Mudge J."/>
            <person name="Bharti A.K."/>
            <person name="Murray J.D."/>
            <person name="Naoumkina M.A."/>
            <person name="Rosen B."/>
            <person name="Silverstein K.A."/>
            <person name="Tang H."/>
            <person name="Rombauts S."/>
            <person name="Zhao P.X."/>
            <person name="Zhou P."/>
            <person name="Barbe V."/>
            <person name="Bardou P."/>
            <person name="Bechner M."/>
            <person name="Bellec A."/>
            <person name="Berger A."/>
            <person name="Berges H."/>
            <person name="Bidwell S."/>
            <person name="Bisseling T."/>
            <person name="Choisne N."/>
            <person name="Couloux A."/>
            <person name="Denny R."/>
            <person name="Deshpande S."/>
            <person name="Dai X."/>
            <person name="Doyle J.J."/>
            <person name="Dudez A.M."/>
            <person name="Farmer A.D."/>
            <person name="Fouteau S."/>
            <person name="Franken C."/>
            <person name="Gibelin C."/>
            <person name="Gish J."/>
            <person name="Goldstein S."/>
            <person name="Gonzalez A.J."/>
            <person name="Green P.J."/>
            <person name="Hallab A."/>
            <person name="Hartog M."/>
            <person name="Hua A."/>
            <person name="Humphray S.J."/>
            <person name="Jeong D.H."/>
            <person name="Jing Y."/>
            <person name="Jocker A."/>
            <person name="Kenton S.M."/>
            <person name="Kim D.J."/>
            <person name="Klee K."/>
            <person name="Lai H."/>
            <person name="Lang C."/>
            <person name="Lin S."/>
            <person name="Macmil S.L."/>
            <person name="Magdelenat G."/>
            <person name="Matthews L."/>
            <person name="McCorrison J."/>
            <person name="Monaghan E.L."/>
            <person name="Mun J.H."/>
            <person name="Najar F.Z."/>
            <person name="Nicholson C."/>
            <person name="Noirot C."/>
            <person name="O'Bleness M."/>
            <person name="Paule C.R."/>
            <person name="Poulain J."/>
            <person name="Prion F."/>
            <person name="Qin B."/>
            <person name="Qu C."/>
            <person name="Retzel E.F."/>
            <person name="Riddle C."/>
            <person name="Sallet E."/>
            <person name="Samain S."/>
            <person name="Samson N."/>
            <person name="Sanders I."/>
            <person name="Saurat O."/>
            <person name="Scarpelli C."/>
            <person name="Schiex T."/>
            <person name="Segurens B."/>
            <person name="Severin A.J."/>
            <person name="Sherrier D.J."/>
            <person name="Shi R."/>
            <person name="Sims S."/>
            <person name="Singer S.R."/>
            <person name="Sinharoy S."/>
            <person name="Sterck L."/>
            <person name="Viollet A."/>
            <person name="Wang B.B."/>
            <person name="Wang K."/>
            <person name="Wang M."/>
            <person name="Wang X."/>
            <person name="Warfsmann J."/>
            <person name="Weissenbach J."/>
            <person name="White D.D."/>
            <person name="White J.D."/>
            <person name="Wiley G.B."/>
            <person name="Wincker P."/>
            <person name="Xing Y."/>
            <person name="Yang L."/>
            <person name="Yao Z."/>
            <person name="Ying F."/>
            <person name="Zhai J."/>
            <person name="Zhou L."/>
            <person name="Zuber A."/>
            <person name="Denarie J."/>
            <person name="Dixon R.A."/>
            <person name="May G.D."/>
            <person name="Schwartz D.C."/>
            <person name="Rogers J."/>
            <person name="Quetier F."/>
            <person name="Town C.D."/>
            <person name="Roe B.A."/>
        </authorList>
    </citation>
    <scope>NUCLEOTIDE SEQUENCE [LARGE SCALE GENOMIC DNA]</scope>
    <source>
        <strain evidence="6">A17</strain>
        <strain evidence="7 8">cv. Jemalong A17</strain>
    </source>
</reference>
<feature type="active site" description="Nucleophile" evidence="3">
    <location>
        <position position="178"/>
    </location>
</feature>
<reference evidence="7" key="3">
    <citation type="submission" date="2015-04" db="UniProtKB">
        <authorList>
            <consortium name="EnsemblPlants"/>
        </authorList>
    </citation>
    <scope>IDENTIFICATION</scope>
    <source>
        <strain evidence="7">cv. Jemalong A17</strain>
    </source>
</reference>
<dbReference type="InterPro" id="IPR029058">
    <property type="entry name" value="AB_hydrolase_fold"/>
</dbReference>
<protein>
    <recommendedName>
        <fullName evidence="2">Lipase</fullName>
    </recommendedName>
</protein>
<dbReference type="FunFam" id="3.40.50.1820:FF:000126">
    <property type="entry name" value="Lipase"/>
    <property type="match status" value="1"/>
</dbReference>
<keyword evidence="2" id="KW-0442">Lipid degradation</keyword>
<evidence type="ECO:0000313" key="7">
    <source>
        <dbReference type="EnsemblPlants" id="AES80482"/>
    </source>
</evidence>
<reference evidence="6 8" key="2">
    <citation type="journal article" date="2014" name="BMC Genomics">
        <title>An improved genome release (version Mt4.0) for the model legume Medicago truncatula.</title>
        <authorList>
            <person name="Tang H."/>
            <person name="Krishnakumar V."/>
            <person name="Bidwell S."/>
            <person name="Rosen B."/>
            <person name="Chan A."/>
            <person name="Zhou S."/>
            <person name="Gentzbittel L."/>
            <person name="Childs K.L."/>
            <person name="Yandell M."/>
            <person name="Gundlach H."/>
            <person name="Mayer K.F."/>
            <person name="Schwartz D.C."/>
            <person name="Town C.D."/>
        </authorList>
    </citation>
    <scope>GENOME REANNOTATION</scope>
    <source>
        <strain evidence="7 8">cv. Jemalong A17</strain>
    </source>
</reference>
<dbReference type="EMBL" id="CM001223">
    <property type="protein sequence ID" value="AES80482.1"/>
    <property type="molecule type" value="Genomic_DNA"/>
</dbReference>
<evidence type="ECO:0000256" key="4">
    <source>
        <dbReference type="SAM" id="SignalP"/>
    </source>
</evidence>
<dbReference type="SUPFAM" id="SSF53474">
    <property type="entry name" value="alpha/beta-Hydrolases"/>
    <property type="match status" value="1"/>
</dbReference>
<dbReference type="PaxDb" id="3880-AES80482"/>
<dbReference type="eggNOG" id="KOG2624">
    <property type="taxonomic scope" value="Eukaryota"/>
</dbReference>
<dbReference type="EnsemblPlants" id="AES80482">
    <property type="protein sequence ID" value="AES80482"/>
    <property type="gene ID" value="MTR_7g081060"/>
</dbReference>
<evidence type="ECO:0000313" key="6">
    <source>
        <dbReference type="EMBL" id="AES80482.1"/>
    </source>
</evidence>
<dbReference type="GO" id="GO:0016042">
    <property type="term" value="P:lipid catabolic process"/>
    <property type="evidence" value="ECO:0007669"/>
    <property type="project" value="UniProtKB-KW"/>
</dbReference>
<dbReference type="GO" id="GO:0016298">
    <property type="term" value="F:lipase activity"/>
    <property type="evidence" value="ECO:0000318"/>
    <property type="project" value="GO_Central"/>
</dbReference>
<evidence type="ECO:0000256" key="2">
    <source>
        <dbReference type="PIRNR" id="PIRNR000862"/>
    </source>
</evidence>
<keyword evidence="4" id="KW-0732">Signal</keyword>
<feature type="chain" id="PRO_5014573824" description="Lipase" evidence="4">
    <location>
        <begin position="23"/>
        <end position="405"/>
    </location>
</feature>